<name>A0ABU3PU10_9ACTN</name>
<sequence length="74" mass="7582">MSADEAPDRPLLRIVDADATPEEVAAIVAVFSALAGGGEAPAPAPRSVWAAPGARVRRGLDHGRGAWRASGLPR</sequence>
<evidence type="ECO:0000313" key="2">
    <source>
        <dbReference type="Proteomes" id="UP001268542"/>
    </source>
</evidence>
<dbReference type="InterPro" id="IPR032716">
    <property type="entry name" value="ACC_epsilon"/>
</dbReference>
<dbReference type="Proteomes" id="UP001268542">
    <property type="component" value="Unassembled WGS sequence"/>
</dbReference>
<gene>
    <name evidence="1" type="ORF">RDV89_06485</name>
</gene>
<reference evidence="1 2" key="1">
    <citation type="submission" date="2023-08" db="EMBL/GenBank/DDBJ databases">
        <title>Nocardioides seae sp. nov., a bacterium isolated from a soil.</title>
        <authorList>
            <person name="Wang X."/>
        </authorList>
    </citation>
    <scope>NUCLEOTIDE SEQUENCE [LARGE SCALE GENOMIC DNA]</scope>
    <source>
        <strain evidence="1 2">YZH12</strain>
    </source>
</reference>
<proteinExistence type="predicted"/>
<organism evidence="1 2">
    <name type="scientific">Nocardioides imazamoxiresistens</name>
    <dbReference type="NCBI Taxonomy" id="3231893"/>
    <lineage>
        <taxon>Bacteria</taxon>
        <taxon>Bacillati</taxon>
        <taxon>Actinomycetota</taxon>
        <taxon>Actinomycetes</taxon>
        <taxon>Propionibacteriales</taxon>
        <taxon>Nocardioidaceae</taxon>
        <taxon>Nocardioides</taxon>
    </lineage>
</organism>
<keyword evidence="2" id="KW-1185">Reference proteome</keyword>
<evidence type="ECO:0000313" key="1">
    <source>
        <dbReference type="EMBL" id="MDT9592705.1"/>
    </source>
</evidence>
<dbReference type="RefSeq" id="WP_315732127.1">
    <property type="nucleotide sequence ID" value="NZ_JAVYII010000002.1"/>
</dbReference>
<dbReference type="Pfam" id="PF13822">
    <property type="entry name" value="ACC_epsilon"/>
    <property type="match status" value="1"/>
</dbReference>
<accession>A0ABU3PU10</accession>
<dbReference type="EMBL" id="JAVYII010000002">
    <property type="protein sequence ID" value="MDT9592705.1"/>
    <property type="molecule type" value="Genomic_DNA"/>
</dbReference>
<protein>
    <submittedName>
        <fullName evidence="1">Acyl-CoA carboxylase subunit epsilon</fullName>
    </submittedName>
</protein>
<comment type="caution">
    <text evidence="1">The sequence shown here is derived from an EMBL/GenBank/DDBJ whole genome shotgun (WGS) entry which is preliminary data.</text>
</comment>